<evidence type="ECO:0000313" key="3">
    <source>
        <dbReference type="Proteomes" id="UP000247540"/>
    </source>
</evidence>
<organism evidence="2 3">
    <name type="scientific">Xylophilus ampelinus</name>
    <dbReference type="NCBI Taxonomy" id="54067"/>
    <lineage>
        <taxon>Bacteria</taxon>
        <taxon>Pseudomonadati</taxon>
        <taxon>Pseudomonadota</taxon>
        <taxon>Betaproteobacteria</taxon>
        <taxon>Burkholderiales</taxon>
        <taxon>Xylophilus</taxon>
    </lineage>
</organism>
<feature type="transmembrane region" description="Helical" evidence="1">
    <location>
        <begin position="12"/>
        <end position="34"/>
    </location>
</feature>
<keyword evidence="3" id="KW-1185">Reference proteome</keyword>
<keyword evidence="1" id="KW-0812">Transmembrane</keyword>
<evidence type="ECO:0000313" key="2">
    <source>
        <dbReference type="EMBL" id="PYE75078.1"/>
    </source>
</evidence>
<name>A0A318SDP6_9BURK</name>
<sequence length="81" mass="9005">MEPLDTLTALGIALPTPAYIVGSIVFGLVGLWAWRRGRRDGRRASTWIGAALMFYPYAVSRTWLLYAVGMALCAGLWWDTL</sequence>
<proteinExistence type="predicted"/>
<dbReference type="OrthoDB" id="5525782at2"/>
<keyword evidence="1" id="KW-1133">Transmembrane helix</keyword>
<dbReference type="Proteomes" id="UP000247540">
    <property type="component" value="Unassembled WGS sequence"/>
</dbReference>
<reference evidence="2 3" key="1">
    <citation type="submission" date="2018-06" db="EMBL/GenBank/DDBJ databases">
        <title>Genomic Encyclopedia of Type Strains, Phase III (KMG-III): the genomes of soil and plant-associated and newly described type strains.</title>
        <authorList>
            <person name="Whitman W."/>
        </authorList>
    </citation>
    <scope>NUCLEOTIDE SEQUENCE [LARGE SCALE GENOMIC DNA]</scope>
    <source>
        <strain evidence="2 3">CECT 7646</strain>
    </source>
</reference>
<gene>
    <name evidence="2" type="ORF">DFQ15_12031</name>
</gene>
<dbReference type="AlphaFoldDB" id="A0A318SDP6"/>
<protein>
    <submittedName>
        <fullName evidence="2">Uncharacterized protein</fullName>
    </submittedName>
</protein>
<accession>A0A318SDP6</accession>
<keyword evidence="1" id="KW-0472">Membrane</keyword>
<comment type="caution">
    <text evidence="2">The sequence shown here is derived from an EMBL/GenBank/DDBJ whole genome shotgun (WGS) entry which is preliminary data.</text>
</comment>
<feature type="transmembrane region" description="Helical" evidence="1">
    <location>
        <begin position="54"/>
        <end position="78"/>
    </location>
</feature>
<dbReference type="EMBL" id="QJTC01000020">
    <property type="protein sequence ID" value="PYE75078.1"/>
    <property type="molecule type" value="Genomic_DNA"/>
</dbReference>
<evidence type="ECO:0000256" key="1">
    <source>
        <dbReference type="SAM" id="Phobius"/>
    </source>
</evidence>
<dbReference type="RefSeq" id="WP_110466350.1">
    <property type="nucleotide sequence ID" value="NZ_JAMOFZ010000019.1"/>
</dbReference>